<evidence type="ECO:0000313" key="12">
    <source>
        <dbReference type="Proteomes" id="UP000291088"/>
    </source>
</evidence>
<dbReference type="PANTHER" id="PTHR43790:SF1">
    <property type="entry name" value="XYLOSE IMPORT ATP-BINDING PROTEIN XYLG"/>
    <property type="match status" value="1"/>
</dbReference>
<protein>
    <submittedName>
        <fullName evidence="11">Sugar ABC transporter ATP-binding protein</fullName>
    </submittedName>
</protein>
<dbReference type="GO" id="GO:0005524">
    <property type="term" value="F:ATP binding"/>
    <property type="evidence" value="ECO:0007669"/>
    <property type="project" value="UniProtKB-KW"/>
</dbReference>
<evidence type="ECO:0000259" key="10">
    <source>
        <dbReference type="PROSITE" id="PS50893"/>
    </source>
</evidence>
<dbReference type="CDD" id="cd03216">
    <property type="entry name" value="ABC_Carb_Monos_I"/>
    <property type="match status" value="1"/>
</dbReference>
<dbReference type="Pfam" id="PF00005">
    <property type="entry name" value="ABC_tran"/>
    <property type="match status" value="2"/>
</dbReference>
<keyword evidence="5" id="KW-0677">Repeat</keyword>
<evidence type="ECO:0000256" key="4">
    <source>
        <dbReference type="ARBA" id="ARBA00022597"/>
    </source>
</evidence>
<dbReference type="InterPro" id="IPR027417">
    <property type="entry name" value="P-loop_NTPase"/>
</dbReference>
<keyword evidence="9" id="KW-0472">Membrane</keyword>
<evidence type="ECO:0000256" key="3">
    <source>
        <dbReference type="ARBA" id="ARBA00022475"/>
    </source>
</evidence>
<evidence type="ECO:0000256" key="5">
    <source>
        <dbReference type="ARBA" id="ARBA00022737"/>
    </source>
</evidence>
<evidence type="ECO:0000256" key="9">
    <source>
        <dbReference type="ARBA" id="ARBA00023136"/>
    </source>
</evidence>
<evidence type="ECO:0000313" key="11">
    <source>
        <dbReference type="EMBL" id="RYC15636.1"/>
    </source>
</evidence>
<dbReference type="PROSITE" id="PS50893">
    <property type="entry name" value="ABC_TRANSPORTER_2"/>
    <property type="match status" value="2"/>
</dbReference>
<evidence type="ECO:0000256" key="7">
    <source>
        <dbReference type="ARBA" id="ARBA00022840"/>
    </source>
</evidence>
<keyword evidence="7 11" id="KW-0067">ATP-binding</keyword>
<comment type="caution">
    <text evidence="11">The sequence shown here is derived from an EMBL/GenBank/DDBJ whole genome shotgun (WGS) entry which is preliminary data.</text>
</comment>
<name>A0A4Q2TBX6_9HYPH</name>
<dbReference type="RefSeq" id="WP_129331577.1">
    <property type="nucleotide sequence ID" value="NZ_SDVB01000191.1"/>
</dbReference>
<dbReference type="CDD" id="cd03215">
    <property type="entry name" value="ABC_Carb_Monos_II"/>
    <property type="match status" value="1"/>
</dbReference>
<sequence>MTLVETTTSKPAAIRLEHVSKKFGGVQALDDVSFEVNQGEVHCLAGENGCGKSTLIKIIAGAYTPEPGARMEYFGEVETAVSPSIARNRGIAVIWQDLALFPEMSVAENIAFETLLGSRPRVVNHRAVKEKAAAALAQLGVELDLDARLNTLPIAGRQVVAIARALVGDAGLIFMDEPTASLTQSETNRLLDIVRTLSTRGVAIVFVSHRLAEVLAISSRVTVLRDGRLVGVYPTEGMSQSRLTELMTGKMLETKMTARDKAGERDVLEVENLSRRCEFEDVSLKIRAGEIVGLTGLIGAGRTELGHTLFGMTRPDSGVIRLNGKPLDLRSNRDAVAAGIAYVSEDRLSLGLVQQQSIADNIALAVLPRISGPDGLISRRKKQQLVSKWLADLAIKIGHPADPVSTLSGGNQQRVVLAKWLATEPKVLILDAPTVGVDVGARAGIFAIVRRLAEQGLAILLISDEVPEVYLNADRVLHMAAGRIVNEFDPSKIELRAMEEAVYG</sequence>
<dbReference type="Gene3D" id="3.40.50.300">
    <property type="entry name" value="P-loop containing nucleotide triphosphate hydrolases"/>
    <property type="match status" value="2"/>
</dbReference>
<dbReference type="SUPFAM" id="SSF52540">
    <property type="entry name" value="P-loop containing nucleoside triphosphate hydrolases"/>
    <property type="match status" value="2"/>
</dbReference>
<dbReference type="InterPro" id="IPR050107">
    <property type="entry name" value="ABC_carbohydrate_import_ATPase"/>
</dbReference>
<dbReference type="AlphaFoldDB" id="A0A4Q2TBX6"/>
<gene>
    <name evidence="11" type="ORF">EUU22_08420</name>
</gene>
<dbReference type="PROSITE" id="PS00211">
    <property type="entry name" value="ABC_TRANSPORTER_1"/>
    <property type="match status" value="1"/>
</dbReference>
<dbReference type="OrthoDB" id="9805029at2"/>
<keyword evidence="8" id="KW-1278">Translocase</keyword>
<reference evidence="11 12" key="1">
    <citation type="submission" date="2019-01" db="EMBL/GenBank/DDBJ databases">
        <authorList>
            <person name="Deng T."/>
        </authorList>
    </citation>
    <scope>NUCLEOTIDE SEQUENCE [LARGE SCALE GENOMIC DNA]</scope>
    <source>
        <strain evidence="11 12">F8825</strain>
    </source>
</reference>
<keyword evidence="6" id="KW-0547">Nucleotide-binding</keyword>
<feature type="domain" description="ABC transporter" evidence="10">
    <location>
        <begin position="14"/>
        <end position="251"/>
    </location>
</feature>
<evidence type="ECO:0000256" key="2">
    <source>
        <dbReference type="ARBA" id="ARBA00022448"/>
    </source>
</evidence>
<keyword evidence="2" id="KW-0813">Transport</keyword>
<dbReference type="EMBL" id="SDVB01000191">
    <property type="protein sequence ID" value="RYC15636.1"/>
    <property type="molecule type" value="Genomic_DNA"/>
</dbReference>
<evidence type="ECO:0000256" key="6">
    <source>
        <dbReference type="ARBA" id="ARBA00022741"/>
    </source>
</evidence>
<dbReference type="InterPro" id="IPR003439">
    <property type="entry name" value="ABC_transporter-like_ATP-bd"/>
</dbReference>
<proteinExistence type="inferred from homology"/>
<keyword evidence="12" id="KW-1185">Reference proteome</keyword>
<dbReference type="SMART" id="SM00382">
    <property type="entry name" value="AAA"/>
    <property type="match status" value="2"/>
</dbReference>
<comment type="similarity">
    <text evidence="1">Belongs to the ABC transporter superfamily.</text>
</comment>
<dbReference type="PANTHER" id="PTHR43790">
    <property type="entry name" value="CARBOHYDRATE TRANSPORT ATP-BINDING PROTEIN MG119-RELATED"/>
    <property type="match status" value="1"/>
</dbReference>
<keyword evidence="4" id="KW-0762">Sugar transport</keyword>
<evidence type="ECO:0000256" key="1">
    <source>
        <dbReference type="ARBA" id="ARBA00005417"/>
    </source>
</evidence>
<accession>A0A4Q2TBX6</accession>
<dbReference type="InterPro" id="IPR017871">
    <property type="entry name" value="ABC_transporter-like_CS"/>
</dbReference>
<keyword evidence="3" id="KW-1003">Cell membrane</keyword>
<evidence type="ECO:0000256" key="8">
    <source>
        <dbReference type="ARBA" id="ARBA00022967"/>
    </source>
</evidence>
<feature type="domain" description="ABC transporter" evidence="10">
    <location>
        <begin position="262"/>
        <end position="504"/>
    </location>
</feature>
<dbReference type="InterPro" id="IPR003593">
    <property type="entry name" value="AAA+_ATPase"/>
</dbReference>
<dbReference type="GO" id="GO:0016887">
    <property type="term" value="F:ATP hydrolysis activity"/>
    <property type="evidence" value="ECO:0007669"/>
    <property type="project" value="InterPro"/>
</dbReference>
<organism evidence="11 12">
    <name type="scientific">Ciceribacter ferrooxidans</name>
    <dbReference type="NCBI Taxonomy" id="2509717"/>
    <lineage>
        <taxon>Bacteria</taxon>
        <taxon>Pseudomonadati</taxon>
        <taxon>Pseudomonadota</taxon>
        <taxon>Alphaproteobacteria</taxon>
        <taxon>Hyphomicrobiales</taxon>
        <taxon>Rhizobiaceae</taxon>
        <taxon>Ciceribacter</taxon>
    </lineage>
</organism>
<dbReference type="Proteomes" id="UP000291088">
    <property type="component" value="Unassembled WGS sequence"/>
</dbReference>